<dbReference type="STRING" id="669874.A0A1E4TPV1"/>
<reference evidence="6" key="1">
    <citation type="submission" date="2016-05" db="EMBL/GenBank/DDBJ databases">
        <title>Comparative genomics of biotechnologically important yeasts.</title>
        <authorList>
            <consortium name="DOE Joint Genome Institute"/>
            <person name="Riley R."/>
            <person name="Haridas S."/>
            <person name="Wolfe K.H."/>
            <person name="Lopes M.R."/>
            <person name="Hittinger C.T."/>
            <person name="Goker M."/>
            <person name="Salamov A."/>
            <person name="Wisecaver J."/>
            <person name="Long T.M."/>
            <person name="Aerts A.L."/>
            <person name="Barry K."/>
            <person name="Choi C."/>
            <person name="Clum A."/>
            <person name="Coughlan A.Y."/>
            <person name="Deshpande S."/>
            <person name="Douglass A.P."/>
            <person name="Hanson S.J."/>
            <person name="Klenk H.-P."/>
            <person name="Labutti K."/>
            <person name="Lapidus A."/>
            <person name="Lindquist E."/>
            <person name="Lipzen A."/>
            <person name="Meier-Kolthoff J.P."/>
            <person name="Ohm R.A."/>
            <person name="Otillar R.P."/>
            <person name="Pangilinan J."/>
            <person name="Peng Y."/>
            <person name="Rokas A."/>
            <person name="Rosa C.A."/>
            <person name="Scheuner C."/>
            <person name="Sibirny A.A."/>
            <person name="Slot J.C."/>
            <person name="Stielow J.B."/>
            <person name="Sun H."/>
            <person name="Kurtzman C.P."/>
            <person name="Blackwell M."/>
            <person name="Grigoriev I.V."/>
            <person name="Jeffries T.W."/>
        </authorList>
    </citation>
    <scope>NUCLEOTIDE SEQUENCE [LARGE SCALE GENOMIC DNA]</scope>
    <source>
        <strain evidence="6">NRRL Y-2460</strain>
    </source>
</reference>
<dbReference type="FunFam" id="3.40.640.10:FF:000072">
    <property type="entry name" value="Putative cystathionine beta-lyase"/>
    <property type="match status" value="1"/>
</dbReference>
<organism evidence="5 6">
    <name type="scientific">Pachysolen tannophilus NRRL Y-2460</name>
    <dbReference type="NCBI Taxonomy" id="669874"/>
    <lineage>
        <taxon>Eukaryota</taxon>
        <taxon>Fungi</taxon>
        <taxon>Dikarya</taxon>
        <taxon>Ascomycota</taxon>
        <taxon>Saccharomycotina</taxon>
        <taxon>Pichiomycetes</taxon>
        <taxon>Pachysolenaceae</taxon>
        <taxon>Pachysolen</taxon>
    </lineage>
</organism>
<dbReference type="PANTHER" id="PTHR11808:SF35">
    <property type="entry name" value="CYSTATHIONINE GAMMA-SYNTHASE (AFU_ORTHOLOGUE AFUA_7G01590)"/>
    <property type="match status" value="1"/>
</dbReference>
<evidence type="ECO:0000256" key="3">
    <source>
        <dbReference type="PIRSR" id="PIRSR001434-2"/>
    </source>
</evidence>
<dbReference type="GO" id="GO:0005737">
    <property type="term" value="C:cytoplasm"/>
    <property type="evidence" value="ECO:0007669"/>
    <property type="project" value="TreeGrafter"/>
</dbReference>
<dbReference type="EMBL" id="KV454017">
    <property type="protein sequence ID" value="ODV93783.1"/>
    <property type="molecule type" value="Genomic_DNA"/>
</dbReference>
<dbReference type="PIRSF" id="PIRSF001434">
    <property type="entry name" value="CGS"/>
    <property type="match status" value="1"/>
</dbReference>
<dbReference type="InterPro" id="IPR015424">
    <property type="entry name" value="PyrdxlP-dep_Trfase"/>
</dbReference>
<dbReference type="OrthoDB" id="3512640at2759"/>
<comment type="cofactor">
    <cofactor evidence="1 4">
        <name>pyridoxal 5'-phosphate</name>
        <dbReference type="ChEBI" id="CHEBI:597326"/>
    </cofactor>
</comment>
<name>A0A1E4TPV1_PACTA</name>
<keyword evidence="6" id="KW-1185">Reference proteome</keyword>
<evidence type="ECO:0000256" key="4">
    <source>
        <dbReference type="RuleBase" id="RU362118"/>
    </source>
</evidence>
<dbReference type="InterPro" id="IPR054542">
    <property type="entry name" value="Cys_met_metab_PP"/>
</dbReference>
<dbReference type="Proteomes" id="UP000094236">
    <property type="component" value="Unassembled WGS sequence"/>
</dbReference>
<evidence type="ECO:0000313" key="5">
    <source>
        <dbReference type="EMBL" id="ODV93783.1"/>
    </source>
</evidence>
<dbReference type="AlphaFoldDB" id="A0A1E4TPV1"/>
<comment type="similarity">
    <text evidence="4">Belongs to the trans-sulfuration enzymes family.</text>
</comment>
<dbReference type="PROSITE" id="PS00868">
    <property type="entry name" value="CYS_MET_METAB_PP"/>
    <property type="match status" value="1"/>
</dbReference>
<keyword evidence="2 3" id="KW-0663">Pyridoxal phosphate</keyword>
<dbReference type="Gene3D" id="3.90.1150.10">
    <property type="entry name" value="Aspartate Aminotransferase, domain 1"/>
    <property type="match status" value="1"/>
</dbReference>
<accession>A0A1E4TPV1</accession>
<dbReference type="InterPro" id="IPR015421">
    <property type="entry name" value="PyrdxlP-dep_Trfase_major"/>
</dbReference>
<evidence type="ECO:0000256" key="2">
    <source>
        <dbReference type="ARBA" id="ARBA00022898"/>
    </source>
</evidence>
<dbReference type="Gene3D" id="3.40.640.10">
    <property type="entry name" value="Type I PLP-dependent aspartate aminotransferase-like (Major domain)"/>
    <property type="match status" value="1"/>
</dbReference>
<gene>
    <name evidence="5" type="ORF">PACTADRAFT_77289</name>
</gene>
<dbReference type="PANTHER" id="PTHR11808">
    <property type="entry name" value="TRANS-SULFURATION ENZYME FAMILY MEMBER"/>
    <property type="match status" value="1"/>
</dbReference>
<dbReference type="SUPFAM" id="SSF53383">
    <property type="entry name" value="PLP-dependent transferases"/>
    <property type="match status" value="1"/>
</dbReference>
<dbReference type="FunFam" id="3.90.1150.10:FF:000066">
    <property type="entry name" value="Putative cystathionine beta-lyase"/>
    <property type="match status" value="1"/>
</dbReference>
<dbReference type="GO" id="GO:0019346">
    <property type="term" value="P:transsulfuration"/>
    <property type="evidence" value="ECO:0007669"/>
    <property type="project" value="InterPro"/>
</dbReference>
<sequence>MVGLGTNLIHGDDSLSRVPDVVQPINVSTTYRYDDDPDKLRIAAERGDEIIGVPYYSRLSHPNSEKVEQLLQEAVFGNDKHVIIYNSGLSAFFAALTFLNPKVLAIGKGYHGCHGIANIFTRLTHLKQISLEDDFNQLSKGDVIHLETPVNPEGTAFDINYFANEAHKRGAYLIVDATFAPPPLQDPFLHGADIVMHSATKYFGGHSDLLAGALITKNLNWKEKLVSDRLLLGTNIANLESFFLLRSLRTYELRILKQSSNAENLVKYLFENINQYKILSNIYHSSLQNEQFVKDQLTGGHSPTFSILLTDEKLARILPSKLKYFHHATSLGGVESLIEWRAMSDTEISTKLLRVSVGIENIADLINDFHQALKSLENIETV</sequence>
<protein>
    <recommendedName>
        <fullName evidence="7">Cystathionine gamma-synthase</fullName>
    </recommendedName>
</protein>
<feature type="modified residue" description="N6-(pyridoxal phosphate)lysine" evidence="3">
    <location>
        <position position="201"/>
    </location>
</feature>
<proteinExistence type="inferred from homology"/>
<dbReference type="InterPro" id="IPR000277">
    <property type="entry name" value="Cys/Met-Metab_PyrdxlP-dep_enz"/>
</dbReference>
<dbReference type="InterPro" id="IPR015422">
    <property type="entry name" value="PyrdxlP-dep_Trfase_small"/>
</dbReference>
<evidence type="ECO:0000256" key="1">
    <source>
        <dbReference type="ARBA" id="ARBA00001933"/>
    </source>
</evidence>
<evidence type="ECO:0000313" key="6">
    <source>
        <dbReference type="Proteomes" id="UP000094236"/>
    </source>
</evidence>
<evidence type="ECO:0008006" key="7">
    <source>
        <dbReference type="Google" id="ProtNLM"/>
    </source>
</evidence>
<dbReference type="Pfam" id="PF01053">
    <property type="entry name" value="Cys_Met_Meta_PP"/>
    <property type="match status" value="1"/>
</dbReference>
<dbReference type="GO" id="GO:0030170">
    <property type="term" value="F:pyridoxal phosphate binding"/>
    <property type="evidence" value="ECO:0007669"/>
    <property type="project" value="InterPro"/>
</dbReference>
<dbReference type="GO" id="GO:0016846">
    <property type="term" value="F:carbon-sulfur lyase activity"/>
    <property type="evidence" value="ECO:0007669"/>
    <property type="project" value="TreeGrafter"/>
</dbReference>